<dbReference type="AlphaFoldDB" id="A6KLQ6"/>
<name>A6KLQ6_RAT</name>
<evidence type="ECO:0000313" key="1">
    <source>
        <dbReference type="EMBL" id="EDL86601.1"/>
    </source>
</evidence>
<proteinExistence type="predicted"/>
<organism evidence="1 2">
    <name type="scientific">Rattus norvegicus</name>
    <name type="common">Rat</name>
    <dbReference type="NCBI Taxonomy" id="10116"/>
    <lineage>
        <taxon>Eukaryota</taxon>
        <taxon>Metazoa</taxon>
        <taxon>Chordata</taxon>
        <taxon>Craniata</taxon>
        <taxon>Vertebrata</taxon>
        <taxon>Euteleostomi</taxon>
        <taxon>Mammalia</taxon>
        <taxon>Eutheria</taxon>
        <taxon>Euarchontoglires</taxon>
        <taxon>Glires</taxon>
        <taxon>Rodentia</taxon>
        <taxon>Myomorpha</taxon>
        <taxon>Muroidea</taxon>
        <taxon>Muridae</taxon>
        <taxon>Murinae</taxon>
        <taxon>Rattus</taxon>
    </lineage>
</organism>
<dbReference type="EMBL" id="CH474064">
    <property type="protein sequence ID" value="EDL86601.1"/>
    <property type="molecule type" value="Genomic_DNA"/>
</dbReference>
<reference evidence="2" key="1">
    <citation type="submission" date="2005-09" db="EMBL/GenBank/DDBJ databases">
        <authorList>
            <person name="Mural R.J."/>
            <person name="Li P.W."/>
            <person name="Adams M.D."/>
            <person name="Amanatides P.G."/>
            <person name="Baden-Tillson H."/>
            <person name="Barnstead M."/>
            <person name="Chin S.H."/>
            <person name="Dew I."/>
            <person name="Evans C.A."/>
            <person name="Ferriera S."/>
            <person name="Flanigan M."/>
            <person name="Fosler C."/>
            <person name="Glodek A."/>
            <person name="Gu Z."/>
            <person name="Holt R.A."/>
            <person name="Jennings D."/>
            <person name="Kraft C.L."/>
            <person name="Lu F."/>
            <person name="Nguyen T."/>
            <person name="Nusskern D.R."/>
            <person name="Pfannkoch C.M."/>
            <person name="Sitter C."/>
            <person name="Sutton G.G."/>
            <person name="Venter J.C."/>
            <person name="Wang Z."/>
            <person name="Woodage T."/>
            <person name="Zheng X.H."/>
            <person name="Zhong F."/>
        </authorList>
    </citation>
    <scope>NUCLEOTIDE SEQUENCE [LARGE SCALE GENOMIC DNA]</scope>
    <source>
        <strain>BN</strain>
        <strain evidence="2">Sprague-Dawley</strain>
    </source>
</reference>
<protein>
    <submittedName>
        <fullName evidence="1">RCG45263</fullName>
    </submittedName>
</protein>
<dbReference type="Proteomes" id="UP000234681">
    <property type="component" value="Chromosome 17"/>
</dbReference>
<accession>A6KLQ6</accession>
<gene>
    <name evidence="1" type="ORF">rCG_45263</name>
</gene>
<evidence type="ECO:0000313" key="2">
    <source>
        <dbReference type="Proteomes" id="UP000234681"/>
    </source>
</evidence>
<sequence>MTGDGYRDPCLESRHLKWLKAESRQSSYQEAEWHYRCC</sequence>